<organism evidence="3">
    <name type="scientific">Nippostrongylus brasiliensis</name>
    <name type="common">Rat hookworm</name>
    <dbReference type="NCBI Taxonomy" id="27835"/>
    <lineage>
        <taxon>Eukaryota</taxon>
        <taxon>Metazoa</taxon>
        <taxon>Ecdysozoa</taxon>
        <taxon>Nematoda</taxon>
        <taxon>Chromadorea</taxon>
        <taxon>Rhabditida</taxon>
        <taxon>Rhabditina</taxon>
        <taxon>Rhabditomorpha</taxon>
        <taxon>Strongyloidea</taxon>
        <taxon>Heligmosomidae</taxon>
        <taxon>Nippostrongylus</taxon>
    </lineage>
</organism>
<evidence type="ECO:0000313" key="1">
    <source>
        <dbReference type="EMBL" id="VDL72680.1"/>
    </source>
</evidence>
<keyword evidence="2" id="KW-1185">Reference proteome</keyword>
<dbReference type="EMBL" id="UYSL01020089">
    <property type="protein sequence ID" value="VDL72680.1"/>
    <property type="molecule type" value="Genomic_DNA"/>
</dbReference>
<reference evidence="1 2" key="2">
    <citation type="submission" date="2018-11" db="EMBL/GenBank/DDBJ databases">
        <authorList>
            <consortium name="Pathogen Informatics"/>
        </authorList>
    </citation>
    <scope>NUCLEOTIDE SEQUENCE [LARGE SCALE GENOMIC DNA]</scope>
</reference>
<dbReference type="AlphaFoldDB" id="A0A0N4Y0M0"/>
<evidence type="ECO:0000313" key="2">
    <source>
        <dbReference type="Proteomes" id="UP000271162"/>
    </source>
</evidence>
<accession>A0A0N4Y0M0</accession>
<gene>
    <name evidence="1" type="ORF">NBR_LOCUS9091</name>
</gene>
<protein>
    <submittedName>
        <fullName evidence="3">Secreted protein</fullName>
    </submittedName>
</protein>
<name>A0A0N4Y0M0_NIPBR</name>
<sequence>MKPGTMGPGSAVLCTSAVRPSTMGDGRSATSAMLKPIHGTNTADAYPGDNASASNNCFTMDILNKMFFNRGLEMFV</sequence>
<reference evidence="3" key="1">
    <citation type="submission" date="2017-02" db="UniProtKB">
        <authorList>
            <consortium name="WormBaseParasite"/>
        </authorList>
    </citation>
    <scope>IDENTIFICATION</scope>
</reference>
<proteinExistence type="predicted"/>
<dbReference type="Proteomes" id="UP000271162">
    <property type="component" value="Unassembled WGS sequence"/>
</dbReference>
<evidence type="ECO:0000313" key="3">
    <source>
        <dbReference type="WBParaSite" id="NBR_0000909001-mRNA-1"/>
    </source>
</evidence>
<dbReference type="WBParaSite" id="NBR_0000909001-mRNA-1">
    <property type="protein sequence ID" value="NBR_0000909001-mRNA-1"/>
    <property type="gene ID" value="NBR_0000909001"/>
</dbReference>